<dbReference type="PANTHER" id="PTHR10578:SF149">
    <property type="entry name" value="2-HYDROXYACID OXIDASE 2"/>
    <property type="match status" value="1"/>
</dbReference>
<feature type="binding site" evidence="5">
    <location>
        <position position="306"/>
    </location>
    <ligand>
        <name>glyoxylate</name>
        <dbReference type="ChEBI" id="CHEBI:36655"/>
    </ligand>
</feature>
<feature type="binding site" evidence="5">
    <location>
        <position position="185"/>
    </location>
    <ligand>
        <name>FMN</name>
        <dbReference type="ChEBI" id="CHEBI:58210"/>
    </ligand>
</feature>
<proteinExistence type="inferred from homology"/>
<dbReference type="GeneID" id="20219652"/>
<feature type="binding site" evidence="5">
    <location>
        <position position="141"/>
    </location>
    <ligand>
        <name>FMN</name>
        <dbReference type="ChEBI" id="CHEBI:58210"/>
    </ligand>
</feature>
<protein>
    <recommendedName>
        <fullName evidence="6">FMN hydroxy acid dehydrogenase domain-containing protein</fullName>
    </recommendedName>
</protein>
<evidence type="ECO:0000313" key="7">
    <source>
        <dbReference type="EMBL" id="EGB10306.1"/>
    </source>
</evidence>
<evidence type="ECO:0000313" key="8">
    <source>
        <dbReference type="Proteomes" id="UP000002729"/>
    </source>
</evidence>
<reference evidence="7 8" key="1">
    <citation type="journal article" date="2011" name="Proc. Natl. Acad. Sci. U.S.A.">
        <title>Niche of harmful alga Aureococcus anophagefferens revealed through ecogenomics.</title>
        <authorList>
            <person name="Gobler C.J."/>
            <person name="Berry D.L."/>
            <person name="Dyhrman S.T."/>
            <person name="Wilhelm S.W."/>
            <person name="Salamov A."/>
            <person name="Lobanov A.V."/>
            <person name="Zhang Y."/>
            <person name="Collier J.L."/>
            <person name="Wurch L.L."/>
            <person name="Kustka A.B."/>
            <person name="Dill B.D."/>
            <person name="Shah M."/>
            <person name="VerBerkmoes N.C."/>
            <person name="Kuo A."/>
            <person name="Terry A."/>
            <person name="Pangilinan J."/>
            <person name="Lindquist E.A."/>
            <person name="Lucas S."/>
            <person name="Paulsen I.T."/>
            <person name="Hattenrath-Lehmann T.K."/>
            <person name="Talmage S.C."/>
            <person name="Walker E.A."/>
            <person name="Koch F."/>
            <person name="Burson A.M."/>
            <person name="Marcoval M.A."/>
            <person name="Tang Y.Z."/>
            <person name="Lecleir G.R."/>
            <person name="Coyne K.J."/>
            <person name="Berg G.M."/>
            <person name="Bertrand E.M."/>
            <person name="Saito M.A."/>
            <person name="Gladyshev V.N."/>
            <person name="Grigoriev I.V."/>
        </authorList>
    </citation>
    <scope>NUCLEOTIDE SEQUENCE [LARGE SCALE GENOMIC DNA]</scope>
    <source>
        <strain evidence="8">CCMP 1984</strain>
    </source>
</reference>
<feature type="binding site" evidence="5">
    <location>
        <position position="57"/>
    </location>
    <ligand>
        <name>glyoxylate</name>
        <dbReference type="ChEBI" id="CHEBI:36655"/>
    </ligand>
</feature>
<dbReference type="Proteomes" id="UP000002729">
    <property type="component" value="Unassembled WGS sequence"/>
</dbReference>
<feature type="binding site" evidence="5">
    <location>
        <position position="157"/>
    </location>
    <ligand>
        <name>FMN</name>
        <dbReference type="ChEBI" id="CHEBI:58210"/>
    </ligand>
</feature>
<evidence type="ECO:0000256" key="3">
    <source>
        <dbReference type="ARBA" id="ARBA00024042"/>
    </source>
</evidence>
<dbReference type="SUPFAM" id="SSF51395">
    <property type="entry name" value="FMN-linked oxidoreductases"/>
    <property type="match status" value="1"/>
</dbReference>
<dbReference type="GO" id="GO:0016491">
    <property type="term" value="F:oxidoreductase activity"/>
    <property type="evidence" value="ECO:0007669"/>
    <property type="project" value="UniProtKB-KW"/>
</dbReference>
<feature type="binding site" evidence="5">
    <location>
        <position position="282"/>
    </location>
    <ligand>
        <name>FMN</name>
        <dbReference type="ChEBI" id="CHEBI:58210"/>
    </ligand>
</feature>
<dbReference type="InterPro" id="IPR000262">
    <property type="entry name" value="FMN-dep_DH"/>
</dbReference>
<dbReference type="OrthoDB" id="25826at2759"/>
<evidence type="ECO:0000256" key="5">
    <source>
        <dbReference type="PIRSR" id="PIRSR000138-2"/>
    </source>
</evidence>
<dbReference type="InterPro" id="IPR037396">
    <property type="entry name" value="FMN_HAD"/>
</dbReference>
<dbReference type="CDD" id="cd02809">
    <property type="entry name" value="alpha_hydroxyacid_oxid_FMN"/>
    <property type="match status" value="1"/>
</dbReference>
<feature type="binding site" evidence="5">
    <location>
        <position position="159"/>
    </location>
    <ligand>
        <name>glyoxylate</name>
        <dbReference type="ChEBI" id="CHEBI:36655"/>
    </ligand>
</feature>
<dbReference type="eggNOG" id="KOG0538">
    <property type="taxonomic scope" value="Eukaryota"/>
</dbReference>
<evidence type="ECO:0000256" key="2">
    <source>
        <dbReference type="ARBA" id="ARBA00023002"/>
    </source>
</evidence>
<comment type="similarity">
    <text evidence="3">Belongs to the FMN-dependent alpha-hydroxy acid dehydrogenase family.</text>
</comment>
<dbReference type="GO" id="GO:0010181">
    <property type="term" value="F:FMN binding"/>
    <property type="evidence" value="ECO:0007669"/>
    <property type="project" value="InterPro"/>
</dbReference>
<dbReference type="PROSITE" id="PS00557">
    <property type="entry name" value="FMN_HYDROXY_ACID_DH_1"/>
    <property type="match status" value="1"/>
</dbReference>
<sequence>MGWSPHSLGVHKLLGPLRPLVTPVVDAASRRRLARCVNVADLRIAAEKRMHRMCFGYLDSGADDEVTLRRSKDAFLERELHYRVLAGTRPETLDASATLMGSDLALPFFSCPCAGNRMFHTEGEVAAAAVARERGSLYCLSTLATSTPDQKPPRLFQLYVWKDRALVRRMLDLAASADFDHLALTVDLTWFGNRERDKRQGFTIPPSYSARQILDGVMAPAWTWDLLSSDPYTYANIDEDVPAEALAAFVNAQLACDFDWDDAKWLVGEWKRLRPGGTIALKGVVRPDDALRARDLGFDCVWVSNHGGRQLDTAPAPLDVLPAIREAVGCDFDLILDGGVQRGTDIAKALALGASAVGVGKPFLYGLGAGGKAGVDKCFDVLDAELRTCMGLLGVRTVAELREHGGDLVRRRHPSFRDAQGARYAPGGLC</sequence>
<evidence type="ECO:0000256" key="1">
    <source>
        <dbReference type="ARBA" id="ARBA00001917"/>
    </source>
</evidence>
<dbReference type="InterPro" id="IPR008259">
    <property type="entry name" value="FMN_hydac_DH_AS"/>
</dbReference>
<dbReference type="EMBL" id="GL833124">
    <property type="protein sequence ID" value="EGB10306.1"/>
    <property type="molecule type" value="Genomic_DNA"/>
</dbReference>
<dbReference type="InterPro" id="IPR012133">
    <property type="entry name" value="Alpha-hydoxy_acid_DH_FMN"/>
</dbReference>
<dbReference type="InParanoid" id="F0Y361"/>
<feature type="domain" description="FMN hydroxy acid dehydrogenase" evidence="6">
    <location>
        <begin position="31"/>
        <end position="411"/>
    </location>
</feature>
<name>F0Y361_AURAN</name>
<comment type="cofactor">
    <cofactor evidence="1">
        <name>FMN</name>
        <dbReference type="ChEBI" id="CHEBI:58210"/>
    </cofactor>
</comment>
<keyword evidence="5" id="KW-0288">FMN</keyword>
<dbReference type="PIRSF" id="PIRSF000138">
    <property type="entry name" value="Al-hdrx_acd_dh"/>
    <property type="match status" value="1"/>
</dbReference>
<feature type="binding site" evidence="5">
    <location>
        <position position="309"/>
    </location>
    <ligand>
        <name>glyoxylate</name>
        <dbReference type="ChEBI" id="CHEBI:36655"/>
    </ligand>
</feature>
<dbReference type="KEGG" id="aaf:AURANDRAFT_22728"/>
<keyword evidence="8" id="KW-1185">Reference proteome</keyword>
<feature type="active site" description="Proton acceptor" evidence="4">
    <location>
        <position position="306"/>
    </location>
</feature>
<feature type="binding site" evidence="5">
    <location>
        <position position="304"/>
    </location>
    <ligand>
        <name>FMN</name>
        <dbReference type="ChEBI" id="CHEBI:58210"/>
    </ligand>
</feature>
<keyword evidence="5" id="KW-0285">Flavoprotein</keyword>
<dbReference type="AlphaFoldDB" id="F0Y361"/>
<dbReference type="PROSITE" id="PS51349">
    <property type="entry name" value="FMN_HYDROXY_ACID_DH_2"/>
    <property type="match status" value="1"/>
</dbReference>
<dbReference type="RefSeq" id="XP_009035113.1">
    <property type="nucleotide sequence ID" value="XM_009036865.1"/>
</dbReference>
<feature type="binding site" evidence="5">
    <location>
        <begin position="112"/>
        <end position="114"/>
    </location>
    <ligand>
        <name>FMN</name>
        <dbReference type="ChEBI" id="CHEBI:58210"/>
    </ligand>
</feature>
<dbReference type="Gene3D" id="3.20.20.70">
    <property type="entry name" value="Aldolase class I"/>
    <property type="match status" value="1"/>
</dbReference>
<dbReference type="InterPro" id="IPR013785">
    <property type="entry name" value="Aldolase_TIM"/>
</dbReference>
<feature type="binding site" evidence="5">
    <location>
        <position position="194"/>
    </location>
    <ligand>
        <name>glyoxylate</name>
        <dbReference type="ChEBI" id="CHEBI:36655"/>
    </ligand>
</feature>
<gene>
    <name evidence="7" type="ORF">AURANDRAFT_22728</name>
</gene>
<evidence type="ECO:0000259" key="6">
    <source>
        <dbReference type="PROSITE" id="PS51349"/>
    </source>
</evidence>
<dbReference type="PANTHER" id="PTHR10578">
    <property type="entry name" value="S -2-HYDROXY-ACID OXIDASE-RELATED"/>
    <property type="match status" value="1"/>
</dbReference>
<dbReference type="Pfam" id="PF01070">
    <property type="entry name" value="FMN_dh"/>
    <property type="match status" value="1"/>
</dbReference>
<organism evidence="8">
    <name type="scientific">Aureococcus anophagefferens</name>
    <name type="common">Harmful bloom alga</name>
    <dbReference type="NCBI Taxonomy" id="44056"/>
    <lineage>
        <taxon>Eukaryota</taxon>
        <taxon>Sar</taxon>
        <taxon>Stramenopiles</taxon>
        <taxon>Ochrophyta</taxon>
        <taxon>Pelagophyceae</taxon>
        <taxon>Pelagomonadales</taxon>
        <taxon>Pelagomonadaceae</taxon>
        <taxon>Aureococcus</taxon>
    </lineage>
</organism>
<keyword evidence="2" id="KW-0560">Oxidoreductase</keyword>
<evidence type="ECO:0000256" key="4">
    <source>
        <dbReference type="PIRSR" id="PIRSR000138-1"/>
    </source>
</evidence>
<accession>F0Y361</accession>
<dbReference type="OMA" id="AGMSNTH"/>